<feature type="region of interest" description="Disordered" evidence="2">
    <location>
        <begin position="417"/>
        <end position="444"/>
    </location>
</feature>
<dbReference type="GO" id="GO:0003676">
    <property type="term" value="F:nucleic acid binding"/>
    <property type="evidence" value="ECO:0007669"/>
    <property type="project" value="InterPro"/>
</dbReference>
<comment type="caution">
    <text evidence="4">The sequence shown here is derived from an EMBL/GenBank/DDBJ whole genome shotgun (WGS) entry which is preliminary data.</text>
</comment>
<dbReference type="SMART" id="SM00507">
    <property type="entry name" value="HNHc"/>
    <property type="match status" value="1"/>
</dbReference>
<dbReference type="InterPro" id="IPR003870">
    <property type="entry name" value="DUF222"/>
</dbReference>
<keyword evidence="5" id="KW-1185">Reference proteome</keyword>
<dbReference type="EMBL" id="VLNT01000017">
    <property type="protein sequence ID" value="TSD57808.1"/>
    <property type="molecule type" value="Genomic_DNA"/>
</dbReference>
<comment type="similarity">
    <text evidence="1">Belongs to the Rv1128c/1148c/1588c/1702c/1945/3466 family.</text>
</comment>
<dbReference type="CDD" id="cd00085">
    <property type="entry name" value="HNHc"/>
    <property type="match status" value="1"/>
</dbReference>
<sequence length="444" mass="48020">MCLGGCYDHQGVTSSVPPAVRRKRLPPSLDVRTLVRYYRCMSSGDLAQRLRDTAALLDAFAPSTDALRALEETSNAIDAAQAQLTAEMSETLEHEGEGYSSVKAWLRDQLRVSSRRANELVRSGVTLKQIPEAVELASAGGMSLEHVKHLSYAVTHVGPGHTRDLLPELLDVAASAEPAALRQVVRTLRDAVYPDELDQAWIDGMAREDIQVNPVPDGWHVYGFLNSTTGAKLTTLLQSLSAPQGADDPRTSAQRRVDGLERLLDSVLENGLPGDKGVRPHLALTIDASTLMDDAGAGELVGFGTIGIRQLQEMICEADITPVAVGGKDGVLDVGRSSRLATPRQRTAVLARQGHECASPGCRAPVVHIHHIIWWSRGGPTDLANLIGLCPRCHRAVHAGALVIDPTTHEFTDRHGRLLPGADPRHHKRRLPTHPPATRLPRAS</sequence>
<protein>
    <submittedName>
        <fullName evidence="4">DUF222 domain-containing protein</fullName>
    </submittedName>
</protein>
<dbReference type="AlphaFoldDB" id="A0A554RUM6"/>
<evidence type="ECO:0000313" key="4">
    <source>
        <dbReference type="EMBL" id="TSD57808.1"/>
    </source>
</evidence>
<dbReference type="GO" id="GO:0008270">
    <property type="term" value="F:zinc ion binding"/>
    <property type="evidence" value="ECO:0007669"/>
    <property type="project" value="InterPro"/>
</dbReference>
<dbReference type="Proteomes" id="UP000316988">
    <property type="component" value="Unassembled WGS sequence"/>
</dbReference>
<feature type="domain" description="HNH nuclease" evidence="3">
    <location>
        <begin position="344"/>
        <end position="395"/>
    </location>
</feature>
<dbReference type="Gene3D" id="1.10.30.50">
    <property type="match status" value="1"/>
</dbReference>
<gene>
    <name evidence="4" type="ORF">FNM00_15400</name>
</gene>
<dbReference type="Pfam" id="PF01844">
    <property type="entry name" value="HNH"/>
    <property type="match status" value="1"/>
</dbReference>
<name>A0A554RUM6_9ACTN</name>
<evidence type="ECO:0000256" key="1">
    <source>
        <dbReference type="ARBA" id="ARBA00023450"/>
    </source>
</evidence>
<dbReference type="Pfam" id="PF02720">
    <property type="entry name" value="DUF222"/>
    <property type="match status" value="1"/>
</dbReference>
<organism evidence="4 5">
    <name type="scientific">Aeromicrobium piscarium</name>
    <dbReference type="NCBI Taxonomy" id="2590901"/>
    <lineage>
        <taxon>Bacteria</taxon>
        <taxon>Bacillati</taxon>
        <taxon>Actinomycetota</taxon>
        <taxon>Actinomycetes</taxon>
        <taxon>Propionibacteriales</taxon>
        <taxon>Nocardioidaceae</taxon>
        <taxon>Aeromicrobium</taxon>
    </lineage>
</organism>
<reference evidence="4 5" key="1">
    <citation type="submission" date="2019-07" db="EMBL/GenBank/DDBJ databases">
        <authorList>
            <person name="Zhao L.H."/>
        </authorList>
    </citation>
    <scope>NUCLEOTIDE SEQUENCE [LARGE SCALE GENOMIC DNA]</scope>
    <source>
        <strain evidence="4 5">Co35</strain>
    </source>
</reference>
<dbReference type="OrthoDB" id="3741440at2"/>
<dbReference type="InterPro" id="IPR002711">
    <property type="entry name" value="HNH"/>
</dbReference>
<dbReference type="GO" id="GO:0004519">
    <property type="term" value="F:endonuclease activity"/>
    <property type="evidence" value="ECO:0007669"/>
    <property type="project" value="InterPro"/>
</dbReference>
<evidence type="ECO:0000256" key="2">
    <source>
        <dbReference type="SAM" id="MobiDB-lite"/>
    </source>
</evidence>
<accession>A0A554RUM6</accession>
<dbReference type="InterPro" id="IPR003615">
    <property type="entry name" value="HNH_nuc"/>
</dbReference>
<evidence type="ECO:0000313" key="5">
    <source>
        <dbReference type="Proteomes" id="UP000316988"/>
    </source>
</evidence>
<proteinExistence type="inferred from homology"/>
<evidence type="ECO:0000259" key="3">
    <source>
        <dbReference type="SMART" id="SM00507"/>
    </source>
</evidence>